<name>A0A381S9B4_9ZZZZ</name>
<organism evidence="1">
    <name type="scientific">marine metagenome</name>
    <dbReference type="NCBI Taxonomy" id="408172"/>
    <lineage>
        <taxon>unclassified sequences</taxon>
        <taxon>metagenomes</taxon>
        <taxon>ecological metagenomes</taxon>
    </lineage>
</organism>
<dbReference type="AlphaFoldDB" id="A0A381S9B4"/>
<gene>
    <name evidence="1" type="ORF">METZ01_LOCUS52928</name>
</gene>
<proteinExistence type="predicted"/>
<dbReference type="EMBL" id="UINC01002764">
    <property type="protein sequence ID" value="SVA00074.1"/>
    <property type="molecule type" value="Genomic_DNA"/>
</dbReference>
<sequence length="30" mass="3367">MKINFLRVLSVLAKTITNATKKINFSGDDK</sequence>
<protein>
    <submittedName>
        <fullName evidence="1">Uncharacterized protein</fullName>
    </submittedName>
</protein>
<evidence type="ECO:0000313" key="1">
    <source>
        <dbReference type="EMBL" id="SVA00074.1"/>
    </source>
</evidence>
<accession>A0A381S9B4</accession>
<reference evidence="1" key="1">
    <citation type="submission" date="2018-05" db="EMBL/GenBank/DDBJ databases">
        <authorList>
            <person name="Lanie J.A."/>
            <person name="Ng W.-L."/>
            <person name="Kazmierczak K.M."/>
            <person name="Andrzejewski T.M."/>
            <person name="Davidsen T.M."/>
            <person name="Wayne K.J."/>
            <person name="Tettelin H."/>
            <person name="Glass J.I."/>
            <person name="Rusch D."/>
            <person name="Podicherti R."/>
            <person name="Tsui H.-C.T."/>
            <person name="Winkler M.E."/>
        </authorList>
    </citation>
    <scope>NUCLEOTIDE SEQUENCE</scope>
</reference>